<dbReference type="EMBL" id="CP121646">
    <property type="protein sequence ID" value="WFU62750.1"/>
    <property type="molecule type" value="Genomic_DNA"/>
</dbReference>
<sequence>MADAVTGTVEELIRTRHALSELSELWRERRKFRKGSTSARALDEFHHYPVVTAKRLAEFLEISPPKLIKRLFNWRKPASSRSEPAMREIVCT</sequence>
<evidence type="ECO:0000313" key="2">
    <source>
        <dbReference type="Proteomes" id="UP001221546"/>
    </source>
</evidence>
<dbReference type="RefSeq" id="WP_310879827.1">
    <property type="nucleotide sequence ID" value="NZ_CP121646.1"/>
</dbReference>
<gene>
    <name evidence="1" type="ORF">QA636_35785</name>
</gene>
<keyword evidence="2" id="KW-1185">Reference proteome</keyword>
<evidence type="ECO:0000313" key="1">
    <source>
        <dbReference type="EMBL" id="WFU62750.1"/>
    </source>
</evidence>
<protein>
    <submittedName>
        <fullName evidence="1">Uncharacterized protein</fullName>
    </submittedName>
</protein>
<reference evidence="1 2" key="1">
    <citation type="submission" date="2023-04" db="EMBL/GenBank/DDBJ databases">
        <title>Australian commercial rhizobial inoculants.</title>
        <authorList>
            <person name="Kohlmeier M.G."/>
            <person name="O'Hara G.W."/>
            <person name="Colombi E."/>
            <person name="Ramsay J.P."/>
            <person name="Terpolilli J."/>
        </authorList>
    </citation>
    <scope>NUCLEOTIDE SEQUENCE [LARGE SCALE GENOMIC DNA]</scope>
    <source>
        <strain evidence="1 2">CB627</strain>
    </source>
</reference>
<organism evidence="1 2">
    <name type="scientific">Bradyrhizobium brasilense</name>
    <dbReference type="NCBI Taxonomy" id="1419277"/>
    <lineage>
        <taxon>Bacteria</taxon>
        <taxon>Pseudomonadati</taxon>
        <taxon>Pseudomonadota</taxon>
        <taxon>Alphaproteobacteria</taxon>
        <taxon>Hyphomicrobiales</taxon>
        <taxon>Nitrobacteraceae</taxon>
        <taxon>Bradyrhizobium</taxon>
    </lineage>
</organism>
<accession>A0ABY8JB03</accession>
<dbReference type="Proteomes" id="UP001221546">
    <property type="component" value="Chromosome"/>
</dbReference>
<name>A0ABY8JB03_9BRAD</name>
<proteinExistence type="predicted"/>